<organism evidence="4 5">
    <name type="scientific">Providencia stuartii (strain MRSN 2154)</name>
    <dbReference type="NCBI Taxonomy" id="1157951"/>
    <lineage>
        <taxon>Bacteria</taxon>
        <taxon>Pseudomonadati</taxon>
        <taxon>Pseudomonadota</taxon>
        <taxon>Gammaproteobacteria</taxon>
        <taxon>Enterobacterales</taxon>
        <taxon>Morganellaceae</taxon>
        <taxon>Providencia</taxon>
    </lineage>
</organism>
<evidence type="ECO:0000313" key="5">
    <source>
        <dbReference type="Proteomes" id="UP000005012"/>
    </source>
</evidence>
<gene>
    <name evidence="4" type="ordered locus">S70_06570</name>
</gene>
<dbReference type="Proteomes" id="UP000005012">
    <property type="component" value="Chromosome"/>
</dbReference>
<accession>A0A140NJ79</accession>
<dbReference type="KEGG" id="psi:S70_06570"/>
<dbReference type="PATRIC" id="fig|1157951.4.peg.1301"/>
<keyword evidence="1" id="KW-0677">Repeat</keyword>
<dbReference type="GeneID" id="93520693"/>
<dbReference type="PANTHER" id="PTHR24201:SF16">
    <property type="entry name" value="ANKYRIN-1-LIKE-RELATED"/>
    <property type="match status" value="1"/>
</dbReference>
<dbReference type="EMBL" id="CP003488">
    <property type="protein sequence ID" value="AFH93185.1"/>
    <property type="molecule type" value="Genomic_DNA"/>
</dbReference>
<dbReference type="PROSITE" id="PS50088">
    <property type="entry name" value="ANK_REPEAT"/>
    <property type="match status" value="4"/>
</dbReference>
<dbReference type="HOGENOM" id="CLU_000134_18_13_6"/>
<dbReference type="SUPFAM" id="SSF48403">
    <property type="entry name" value="Ankyrin repeat"/>
    <property type="match status" value="1"/>
</dbReference>
<dbReference type="OrthoDB" id="9812708at2"/>
<evidence type="ECO:0000256" key="1">
    <source>
        <dbReference type="ARBA" id="ARBA00022737"/>
    </source>
</evidence>
<reference evidence="4 5" key="1">
    <citation type="journal article" date="2012" name="J. Bacteriol.">
        <title>Complete Genome Sequence of Providencia stuartii Clinical Isolate MRSN 2154.</title>
        <authorList>
            <person name="Clifford R.J."/>
            <person name="Hang J."/>
            <person name="Riley M.C."/>
            <person name="Onmus-Leone F."/>
            <person name="Kuschner R.A."/>
            <person name="Lesho E.P."/>
            <person name="Waterman P.E."/>
        </authorList>
    </citation>
    <scope>NUCLEOTIDE SEQUENCE [LARGE SCALE GENOMIC DNA]</scope>
    <source>
        <strain evidence="4 5">MRSN 2154</strain>
    </source>
</reference>
<dbReference type="AlphaFoldDB" id="A0A140NJ79"/>
<feature type="repeat" description="ANK" evidence="3">
    <location>
        <begin position="164"/>
        <end position="201"/>
    </location>
</feature>
<dbReference type="InterPro" id="IPR050776">
    <property type="entry name" value="Ank_Repeat/CDKN_Inhibitor"/>
</dbReference>
<dbReference type="Pfam" id="PF00023">
    <property type="entry name" value="Ank"/>
    <property type="match status" value="1"/>
</dbReference>
<keyword evidence="2 3" id="KW-0040">ANK repeat</keyword>
<evidence type="ECO:0000256" key="3">
    <source>
        <dbReference type="PROSITE-ProRule" id="PRU00023"/>
    </source>
</evidence>
<name>A0A140NJ79_PROSM</name>
<dbReference type="InterPro" id="IPR002110">
    <property type="entry name" value="Ankyrin_rpt"/>
</dbReference>
<dbReference type="PANTHER" id="PTHR24201">
    <property type="entry name" value="ANK_REP_REGION DOMAIN-CONTAINING PROTEIN"/>
    <property type="match status" value="1"/>
</dbReference>
<protein>
    <submittedName>
        <fullName evidence="4">Ankyrin repeat-containing protein</fullName>
    </submittedName>
</protein>
<feature type="repeat" description="ANK" evidence="3">
    <location>
        <begin position="131"/>
        <end position="163"/>
    </location>
</feature>
<reference evidence="5" key="2">
    <citation type="submission" date="2012-04" db="EMBL/GenBank/DDBJ databases">
        <title>Complete genome sequence of Providencia stuartii clinical isolate MRSN 2154.</title>
        <authorList>
            <person name="Clifford R.J."/>
            <person name="Hang J."/>
            <person name="Riley M.C."/>
            <person name="Onmus-Leone F."/>
            <person name="Kuschner R.A."/>
            <person name="Lesho E.P."/>
            <person name="Waterman P.E."/>
        </authorList>
    </citation>
    <scope>NUCLEOTIDE SEQUENCE [LARGE SCALE GENOMIC DNA]</scope>
    <source>
        <strain evidence="5">MRSN 2154</strain>
    </source>
</reference>
<dbReference type="Gene3D" id="1.25.40.20">
    <property type="entry name" value="Ankyrin repeat-containing domain"/>
    <property type="match status" value="1"/>
</dbReference>
<dbReference type="Pfam" id="PF12796">
    <property type="entry name" value="Ank_2"/>
    <property type="match status" value="1"/>
</dbReference>
<feature type="repeat" description="ANK" evidence="3">
    <location>
        <begin position="202"/>
        <end position="228"/>
    </location>
</feature>
<evidence type="ECO:0000313" key="4">
    <source>
        <dbReference type="EMBL" id="AFH93185.1"/>
    </source>
</evidence>
<proteinExistence type="predicted"/>
<dbReference type="SMART" id="SM00248">
    <property type="entry name" value="ANK"/>
    <property type="match status" value="4"/>
</dbReference>
<dbReference type="RefSeq" id="WP_014656752.1">
    <property type="nucleotide sequence ID" value="NC_017731.1"/>
</dbReference>
<feature type="repeat" description="ANK" evidence="3">
    <location>
        <begin position="65"/>
        <end position="97"/>
    </location>
</feature>
<dbReference type="InterPro" id="IPR036770">
    <property type="entry name" value="Ankyrin_rpt-contain_sf"/>
</dbReference>
<sequence>MKKWCLTTKWLAYMLGILSMSLILMAKSFAQVDSSSLVTLAEKGDLSGVTQALKQGANIEQRDLRLRTPLMAATHANQIEVARFLIEQGANVNARDAIQDSPYLYAGARGLQEILEMTLENGADLASTNRYGGTALIPAAERGHVKTVQTLIDAGVNVNHVNRLGWTALIEAIILGDGSEKYATIVTQLIKGGADVNLADASGNSPLTLAKQKGYSNLVEILERSGAK</sequence>
<evidence type="ECO:0000256" key="2">
    <source>
        <dbReference type="ARBA" id="ARBA00023043"/>
    </source>
</evidence>
<dbReference type="PROSITE" id="PS50297">
    <property type="entry name" value="ANK_REP_REGION"/>
    <property type="match status" value="3"/>
</dbReference>